<dbReference type="InterPro" id="IPR016166">
    <property type="entry name" value="FAD-bd_PCMH"/>
</dbReference>
<dbReference type="SUPFAM" id="SSF56176">
    <property type="entry name" value="FAD-binding/transporter-associated domain-like"/>
    <property type="match status" value="1"/>
</dbReference>
<dbReference type="PANTHER" id="PTHR42973">
    <property type="entry name" value="BINDING OXIDOREDUCTASE, PUTATIVE (AFU_ORTHOLOGUE AFUA_1G17690)-RELATED"/>
    <property type="match status" value="1"/>
</dbReference>
<name>A0A243R6D3_9ACTN</name>
<dbReference type="InterPro" id="IPR016169">
    <property type="entry name" value="FAD-bd_PCMH_sub2"/>
</dbReference>
<dbReference type="InterPro" id="IPR006093">
    <property type="entry name" value="Oxy_OxRdtase_FAD_BS"/>
</dbReference>
<dbReference type="InterPro" id="IPR006094">
    <property type="entry name" value="Oxid_FAD_bind_N"/>
</dbReference>
<accession>A0A243R6D3</accession>
<proteinExistence type="inferred from homology"/>
<dbReference type="InterPro" id="IPR050416">
    <property type="entry name" value="FAD-linked_Oxidoreductase"/>
</dbReference>
<evidence type="ECO:0000256" key="1">
    <source>
        <dbReference type="ARBA" id="ARBA00001974"/>
    </source>
</evidence>
<dbReference type="Pfam" id="PF08031">
    <property type="entry name" value="BBE"/>
    <property type="match status" value="1"/>
</dbReference>
<dbReference type="PROSITE" id="PS00862">
    <property type="entry name" value="OX2_COVAL_FAD"/>
    <property type="match status" value="1"/>
</dbReference>
<dbReference type="EMBL" id="NGFN01000503">
    <property type="protein sequence ID" value="OUC90124.1"/>
    <property type="molecule type" value="Genomic_DNA"/>
</dbReference>
<dbReference type="GO" id="GO:0016491">
    <property type="term" value="F:oxidoreductase activity"/>
    <property type="evidence" value="ECO:0007669"/>
    <property type="project" value="UniProtKB-KW"/>
</dbReference>
<keyword evidence="3" id="KW-0285">Flavoprotein</keyword>
<dbReference type="AlphaFoldDB" id="A0A243R6D3"/>
<evidence type="ECO:0000313" key="7">
    <source>
        <dbReference type="EMBL" id="OUC90124.1"/>
    </source>
</evidence>
<gene>
    <name evidence="7" type="ORF">CA983_40875</name>
</gene>
<dbReference type="Gene3D" id="3.40.462.20">
    <property type="match status" value="1"/>
</dbReference>
<evidence type="ECO:0000256" key="4">
    <source>
        <dbReference type="ARBA" id="ARBA00022827"/>
    </source>
</evidence>
<evidence type="ECO:0000259" key="6">
    <source>
        <dbReference type="PROSITE" id="PS51387"/>
    </source>
</evidence>
<evidence type="ECO:0000256" key="3">
    <source>
        <dbReference type="ARBA" id="ARBA00022630"/>
    </source>
</evidence>
<comment type="caution">
    <text evidence="7">The sequence shown here is derived from an EMBL/GenBank/DDBJ whole genome shotgun (WGS) entry which is preliminary data.</text>
</comment>
<feature type="domain" description="FAD-binding PCMH-type" evidence="6">
    <location>
        <begin position="51"/>
        <end position="221"/>
    </location>
</feature>
<dbReference type="Proteomes" id="UP000195105">
    <property type="component" value="Unassembled WGS sequence"/>
</dbReference>
<sequence>MLPLEVTTRTGERAVLKESVARGLAESLRGELLLPGDDRYDQTRRVWNGMIDHRPALIARCAGSADVAAAVAFAREHDLLVSVRGGGHNIAGKAVCVGGLMIDLSLMRRVAVDADNRTARVEGGATLGEMDSATQVSGLATTTGVVTHTGVAGLTLGGGVGRLARTYGLACDNLLSVDVVTTEGDLRRASAAENPDLFWGMRGAGANFGVATSLEFKLHPVGPEVLGGVVVHPLARAREALGFYCEYSRSAPNELTADAFFLTSPDGDPVFAISVFYAGSMEQGERVLEPLRRFGPPIADQVGPVAYTQLQAAGDPFFPVGLHYYWKSHFLEEIPEDAIEATVEHFAIAPSPRSLIVFQQYGGAVSRIPSTETAFHHRNARYDNFAASVWTDPQEHQVHKEWARQWWDKMSRFSLGAEYVNNLGEEGEDRVRAAYGDNYDRLVGLKNEYDPDNFFRLNANILPSG</sequence>
<evidence type="ECO:0000313" key="8">
    <source>
        <dbReference type="Proteomes" id="UP000195105"/>
    </source>
</evidence>
<reference evidence="7 8" key="1">
    <citation type="submission" date="2017-05" db="EMBL/GenBank/DDBJ databases">
        <title>Biotechnological potential of actinobacteria isolated from South African environments.</title>
        <authorList>
            <person name="Le Roes-Hill M."/>
            <person name="Prins A."/>
            <person name="Durrell K.A."/>
        </authorList>
    </citation>
    <scope>NUCLEOTIDE SEQUENCE [LARGE SCALE GENOMIC DNA]</scope>
    <source>
        <strain evidence="7 8">HMC13</strain>
    </source>
</reference>
<dbReference type="Pfam" id="PF01565">
    <property type="entry name" value="FAD_binding_4"/>
    <property type="match status" value="1"/>
</dbReference>
<dbReference type="RefSeq" id="WP_086605748.1">
    <property type="nucleotide sequence ID" value="NZ_NGFN01000503.1"/>
</dbReference>
<dbReference type="PROSITE" id="PS51387">
    <property type="entry name" value="FAD_PCMH"/>
    <property type="match status" value="1"/>
</dbReference>
<dbReference type="InterPro" id="IPR012951">
    <property type="entry name" value="BBE"/>
</dbReference>
<comment type="cofactor">
    <cofactor evidence="1">
        <name>FAD</name>
        <dbReference type="ChEBI" id="CHEBI:57692"/>
    </cofactor>
</comment>
<dbReference type="PANTHER" id="PTHR42973:SF39">
    <property type="entry name" value="FAD-BINDING PCMH-TYPE DOMAIN-CONTAINING PROTEIN"/>
    <property type="match status" value="1"/>
</dbReference>
<dbReference type="Gene3D" id="3.30.465.10">
    <property type="match status" value="1"/>
</dbReference>
<dbReference type="InterPro" id="IPR016167">
    <property type="entry name" value="FAD-bd_PCMH_sub1"/>
</dbReference>
<dbReference type="InterPro" id="IPR036318">
    <property type="entry name" value="FAD-bd_PCMH-like_sf"/>
</dbReference>
<comment type="similarity">
    <text evidence="2">Belongs to the oxygen-dependent FAD-linked oxidoreductase family.</text>
</comment>
<evidence type="ECO:0000256" key="2">
    <source>
        <dbReference type="ARBA" id="ARBA00005466"/>
    </source>
</evidence>
<protein>
    <submittedName>
        <fullName evidence="7">FAD-linked oxidase</fullName>
    </submittedName>
</protein>
<evidence type="ECO:0000256" key="5">
    <source>
        <dbReference type="ARBA" id="ARBA00023002"/>
    </source>
</evidence>
<keyword evidence="8" id="KW-1185">Reference proteome</keyword>
<dbReference type="Gene3D" id="3.30.43.10">
    <property type="entry name" value="Uridine Diphospho-n-acetylenolpyruvylglucosamine Reductase, domain 2"/>
    <property type="match status" value="1"/>
</dbReference>
<organism evidence="7 8">
    <name type="scientific">Streptomyces swartbergensis</name>
    <dbReference type="NCBI Taxonomy" id="487165"/>
    <lineage>
        <taxon>Bacteria</taxon>
        <taxon>Bacillati</taxon>
        <taxon>Actinomycetota</taxon>
        <taxon>Actinomycetes</taxon>
        <taxon>Kitasatosporales</taxon>
        <taxon>Streptomycetaceae</taxon>
        <taxon>Streptomyces</taxon>
    </lineage>
</organism>
<keyword evidence="4" id="KW-0274">FAD</keyword>
<dbReference type="GO" id="GO:0071949">
    <property type="term" value="F:FAD binding"/>
    <property type="evidence" value="ECO:0007669"/>
    <property type="project" value="InterPro"/>
</dbReference>
<keyword evidence="5" id="KW-0560">Oxidoreductase</keyword>